<organism evidence="1 2">
    <name type="scientific">Sporomusa acidovorans (strain ATCC 49682 / DSM 3132 / Mol)</name>
    <dbReference type="NCBI Taxonomy" id="1123286"/>
    <lineage>
        <taxon>Bacteria</taxon>
        <taxon>Bacillati</taxon>
        <taxon>Bacillota</taxon>
        <taxon>Negativicutes</taxon>
        <taxon>Selenomonadales</taxon>
        <taxon>Sporomusaceae</taxon>
        <taxon>Sporomusa</taxon>
    </lineage>
</organism>
<dbReference type="EMBL" id="CP155571">
    <property type="protein sequence ID" value="XFO74630.1"/>
    <property type="molecule type" value="Genomic_DNA"/>
</dbReference>
<gene>
    <name evidence="1" type="ORF">SPACI_047400</name>
</gene>
<evidence type="ECO:0000313" key="1">
    <source>
        <dbReference type="EMBL" id="XFO74630.1"/>
    </source>
</evidence>
<dbReference type="RefSeq" id="WP_093793272.1">
    <property type="nucleotide sequence ID" value="NZ_CP155571.1"/>
</dbReference>
<reference evidence="1" key="1">
    <citation type="submission" date="2024-05" db="EMBL/GenBank/DDBJ databases">
        <title>Isolation and characterization of Sporomusa carbonis sp. nov., a carboxydotrophic hydrogenogen in the genus of Sporomusa isolated from a charcoal burning pile.</title>
        <authorList>
            <person name="Boeer T."/>
            <person name="Rosenbaum F."/>
            <person name="Eysell L."/>
            <person name="Mueller V."/>
            <person name="Daniel R."/>
            <person name="Poehlein A."/>
        </authorList>
    </citation>
    <scope>NUCLEOTIDE SEQUENCE [LARGE SCALE GENOMIC DNA]</scope>
    <source>
        <strain evidence="1">DSM 3132</strain>
    </source>
</reference>
<dbReference type="Proteomes" id="UP000216052">
    <property type="component" value="Chromosome"/>
</dbReference>
<evidence type="ECO:0008006" key="3">
    <source>
        <dbReference type="Google" id="ProtNLM"/>
    </source>
</evidence>
<dbReference type="Pfam" id="PF02924">
    <property type="entry name" value="HDPD"/>
    <property type="match status" value="1"/>
</dbReference>
<accession>A0ABZ3J8K0</accession>
<evidence type="ECO:0000313" key="2">
    <source>
        <dbReference type="Proteomes" id="UP000216052"/>
    </source>
</evidence>
<dbReference type="InterPro" id="IPR004195">
    <property type="entry name" value="Head_decoration_D"/>
</dbReference>
<name>A0ABZ3J8K0_SPOA4</name>
<proteinExistence type="predicted"/>
<dbReference type="Gene3D" id="2.40.300.10">
    <property type="entry name" value="Head decoration protein D"/>
    <property type="match status" value="1"/>
</dbReference>
<sequence length="123" mass="13192">MAELVRDINKFEYDGLIGGTNPPIFTKNVVIVSGAGKLVRGTVLGQITASKKYKTVNSTSEDGSQVAKAVLAYPVDATSTDIVATVYWSGPFNRKKLIFGGTDTADTHEDALRDVNILLTSQQ</sequence>
<keyword evidence="2" id="KW-1185">Reference proteome</keyword>
<protein>
    <recommendedName>
        <fullName evidence="3">Bacteriophage lambda head decoration protein D</fullName>
    </recommendedName>
</protein>